<sequence length="542" mass="61679">MRISFFLIFIVLFGSCSNIDKYLDKAESGGMTIEQVFGDYVQAEKFLANVYAKLLVDYSNKYSNASDDSESPHATSAENQINNGVYSPSSNPFNNWTASYQAIRAANIFLKYADLIPVINTDQQEGKPRMVAEATFLRAYFYAEMFRRWGGVPLLLEPMEITDELQREKASAEELVGFIVSELDKAAEVLSVEYPPQHKGRVTKGAALALKSRVLLHYASALHNPQQDIERWKSAADAAKGVMDLGYYELHNDYKGLFHTRNSKEIIFQNTSNYTNFTLETFVPSLNGQVGITPLQNLVDAYEMTNGELPFADDNPGIKPIINPASGYNPDNPYVNRDPRFYMTVLYNGSRFKQKDIFTYVGAPADGLNGGFNNTPTGYYLAKLVDENASRTPSVVNGTYHWTYIRYAEVLLDYAEALNEYLSEPSSEVYAAINKIRKRQGVNMPNLPLGLDKNAMRKRIRNERRVELAFEGHRYFDIKRWRIGTQVMPNAYGMQISRDGSGKFVYERFLVENRIYQTHFDLFPIMQTEINRNTKLIQNPGY</sequence>
<evidence type="ECO:0000256" key="3">
    <source>
        <dbReference type="ARBA" id="ARBA00022729"/>
    </source>
</evidence>
<evidence type="ECO:0000256" key="4">
    <source>
        <dbReference type="ARBA" id="ARBA00023136"/>
    </source>
</evidence>
<accession>U2H8C0</accession>
<comment type="similarity">
    <text evidence="2">Belongs to the SusD family.</text>
</comment>
<dbReference type="GO" id="GO:0009279">
    <property type="term" value="C:cell outer membrane"/>
    <property type="evidence" value="ECO:0007669"/>
    <property type="project" value="UniProtKB-SubCell"/>
</dbReference>
<reference evidence="8 9" key="1">
    <citation type="journal article" date="2013" name="Genome Announc.">
        <title>The Draft Genome Sequence of Sphingomonas paucimobilis Strain HER1398 (Proteobacteria), Host to the Giant PAU Phage, Indicates That It Is a Member of the Genus Sphingobacterium (Bacteroidetes).</title>
        <authorList>
            <person name="White R.A.III."/>
            <person name="Suttle C.A."/>
        </authorList>
    </citation>
    <scope>NUCLEOTIDE SEQUENCE [LARGE SCALE GENOMIC DNA]</scope>
    <source>
        <strain evidence="8 9">HER1398</strain>
    </source>
</reference>
<name>U2H8C0_9SPHI</name>
<evidence type="ECO:0000256" key="1">
    <source>
        <dbReference type="ARBA" id="ARBA00004442"/>
    </source>
</evidence>
<dbReference type="eggNOG" id="COG1435">
    <property type="taxonomic scope" value="Bacteria"/>
</dbReference>
<dbReference type="SUPFAM" id="SSF48452">
    <property type="entry name" value="TPR-like"/>
    <property type="match status" value="1"/>
</dbReference>
<proteinExistence type="inferred from homology"/>
<dbReference type="Proteomes" id="UP000016584">
    <property type="component" value="Unassembled WGS sequence"/>
</dbReference>
<keyword evidence="4" id="KW-0472">Membrane</keyword>
<dbReference type="Pfam" id="PF14322">
    <property type="entry name" value="SusD-like_3"/>
    <property type="match status" value="1"/>
</dbReference>
<keyword evidence="3" id="KW-0732">Signal</keyword>
<dbReference type="Gene3D" id="1.25.40.390">
    <property type="match status" value="1"/>
</dbReference>
<dbReference type="RefSeq" id="WP_021071736.1">
    <property type="nucleotide sequence ID" value="NZ_ATDL01000020.1"/>
</dbReference>
<keyword evidence="9" id="KW-1185">Reference proteome</keyword>
<dbReference type="InterPro" id="IPR012944">
    <property type="entry name" value="SusD_RagB_dom"/>
</dbReference>
<dbReference type="PROSITE" id="PS51257">
    <property type="entry name" value="PROKAR_LIPOPROTEIN"/>
    <property type="match status" value="1"/>
</dbReference>
<dbReference type="STRING" id="1346330.M472_04220"/>
<dbReference type="InterPro" id="IPR033985">
    <property type="entry name" value="SusD-like_N"/>
</dbReference>
<evidence type="ECO:0008006" key="10">
    <source>
        <dbReference type="Google" id="ProtNLM"/>
    </source>
</evidence>
<evidence type="ECO:0000256" key="5">
    <source>
        <dbReference type="ARBA" id="ARBA00023237"/>
    </source>
</evidence>
<evidence type="ECO:0000256" key="2">
    <source>
        <dbReference type="ARBA" id="ARBA00006275"/>
    </source>
</evidence>
<evidence type="ECO:0000259" key="7">
    <source>
        <dbReference type="Pfam" id="PF14322"/>
    </source>
</evidence>
<gene>
    <name evidence="8" type="ORF">M472_04220</name>
</gene>
<dbReference type="Pfam" id="PF07980">
    <property type="entry name" value="SusD_RagB"/>
    <property type="match status" value="1"/>
</dbReference>
<dbReference type="CDD" id="cd08977">
    <property type="entry name" value="SusD"/>
    <property type="match status" value="1"/>
</dbReference>
<comment type="caution">
    <text evidence="8">The sequence shown here is derived from an EMBL/GenBank/DDBJ whole genome shotgun (WGS) entry which is preliminary data.</text>
</comment>
<dbReference type="InterPro" id="IPR011990">
    <property type="entry name" value="TPR-like_helical_dom_sf"/>
</dbReference>
<feature type="domain" description="RagB/SusD" evidence="6">
    <location>
        <begin position="272"/>
        <end position="542"/>
    </location>
</feature>
<dbReference type="AlphaFoldDB" id="U2H8C0"/>
<protein>
    <recommendedName>
        <fullName evidence="10">Carbohydrate-binding protein SusD</fullName>
    </recommendedName>
</protein>
<comment type="subcellular location">
    <subcellularLocation>
        <location evidence="1">Cell outer membrane</location>
    </subcellularLocation>
</comment>
<evidence type="ECO:0000313" key="8">
    <source>
        <dbReference type="EMBL" id="ERJ57966.1"/>
    </source>
</evidence>
<dbReference type="EMBL" id="ATDL01000020">
    <property type="protein sequence ID" value="ERJ57966.1"/>
    <property type="molecule type" value="Genomic_DNA"/>
</dbReference>
<organism evidence="8 9">
    <name type="scientific">Sphingobacterium paucimobilis HER1398</name>
    <dbReference type="NCBI Taxonomy" id="1346330"/>
    <lineage>
        <taxon>Bacteria</taxon>
        <taxon>Pseudomonadati</taxon>
        <taxon>Bacteroidota</taxon>
        <taxon>Sphingobacteriia</taxon>
        <taxon>Sphingobacteriales</taxon>
        <taxon>Sphingobacteriaceae</taxon>
        <taxon>Sphingobacterium</taxon>
    </lineage>
</organism>
<feature type="domain" description="SusD-like N-terminal" evidence="7">
    <location>
        <begin position="22"/>
        <end position="216"/>
    </location>
</feature>
<keyword evidence="5" id="KW-0998">Cell outer membrane</keyword>
<evidence type="ECO:0000313" key="9">
    <source>
        <dbReference type="Proteomes" id="UP000016584"/>
    </source>
</evidence>
<evidence type="ECO:0000259" key="6">
    <source>
        <dbReference type="Pfam" id="PF07980"/>
    </source>
</evidence>
<dbReference type="OrthoDB" id="691231at2"/>
<dbReference type="PATRIC" id="fig|1346330.5.peg.3604"/>